<dbReference type="EMBL" id="CP003969">
    <property type="protein sequence ID" value="AGP36929.1"/>
    <property type="molecule type" value="Genomic_DNA"/>
</dbReference>
<proteinExistence type="predicted"/>
<accession>S4XWQ6</accession>
<evidence type="ECO:0000313" key="2">
    <source>
        <dbReference type="Proteomes" id="UP000014803"/>
    </source>
</evidence>
<dbReference type="AlphaFoldDB" id="S4XWQ6"/>
<dbReference type="KEGG" id="scu:SCE1572_22000"/>
<sequence>MTRAARRSSWFVAYTPTVSAAGHGSAGGPPAGQPP</sequence>
<name>S4XWQ6_SORCE</name>
<dbReference type="HOGENOM" id="CLU_3367367_0_0_7"/>
<gene>
    <name evidence="1" type="ORF">SCE1572_22000</name>
</gene>
<reference evidence="1 2" key="1">
    <citation type="journal article" date="2013" name="Sci. Rep.">
        <title>Extraordinary expansion of a Sorangium cellulosum genome from an alkaline milieu.</title>
        <authorList>
            <person name="Han K."/>
            <person name="Li Z.F."/>
            <person name="Peng R."/>
            <person name="Zhu L.P."/>
            <person name="Zhou T."/>
            <person name="Wang L.G."/>
            <person name="Li S.G."/>
            <person name="Zhang X.B."/>
            <person name="Hu W."/>
            <person name="Wu Z.H."/>
            <person name="Qin N."/>
            <person name="Li Y.Z."/>
        </authorList>
    </citation>
    <scope>NUCLEOTIDE SEQUENCE [LARGE SCALE GENOMIC DNA]</scope>
    <source>
        <strain evidence="1 2">So0157-2</strain>
    </source>
</reference>
<organism evidence="1 2">
    <name type="scientific">Sorangium cellulosum So0157-2</name>
    <dbReference type="NCBI Taxonomy" id="1254432"/>
    <lineage>
        <taxon>Bacteria</taxon>
        <taxon>Pseudomonadati</taxon>
        <taxon>Myxococcota</taxon>
        <taxon>Polyangia</taxon>
        <taxon>Polyangiales</taxon>
        <taxon>Polyangiaceae</taxon>
        <taxon>Sorangium</taxon>
    </lineage>
</organism>
<dbReference type="Proteomes" id="UP000014803">
    <property type="component" value="Chromosome"/>
</dbReference>
<evidence type="ECO:0000313" key="1">
    <source>
        <dbReference type="EMBL" id="AGP36929.1"/>
    </source>
</evidence>
<protein>
    <submittedName>
        <fullName evidence="1">Uncharacterized protein</fullName>
    </submittedName>
</protein>